<dbReference type="Gene3D" id="3.40.50.300">
    <property type="entry name" value="P-loop containing nucleotide triphosphate hydrolases"/>
    <property type="match status" value="1"/>
</dbReference>
<dbReference type="AlphaFoldDB" id="A0AB39TFS5"/>
<dbReference type="Pfam" id="PF13732">
    <property type="entry name" value="DrrA1-3_C"/>
    <property type="match status" value="1"/>
</dbReference>
<evidence type="ECO:0000313" key="12">
    <source>
        <dbReference type="EMBL" id="XDQ77241.1"/>
    </source>
</evidence>
<evidence type="ECO:0000256" key="3">
    <source>
        <dbReference type="ARBA" id="ARBA00022448"/>
    </source>
</evidence>
<keyword evidence="8" id="KW-0472">Membrane</keyword>
<evidence type="ECO:0000256" key="8">
    <source>
        <dbReference type="ARBA" id="ARBA00023136"/>
    </source>
</evidence>
<evidence type="ECO:0000259" key="11">
    <source>
        <dbReference type="PROSITE" id="PS50893"/>
    </source>
</evidence>
<dbReference type="InterPro" id="IPR017871">
    <property type="entry name" value="ABC_transporter-like_CS"/>
</dbReference>
<evidence type="ECO:0000256" key="2">
    <source>
        <dbReference type="ARBA" id="ARBA00012191"/>
    </source>
</evidence>
<evidence type="ECO:0000256" key="4">
    <source>
        <dbReference type="ARBA" id="ARBA00022475"/>
    </source>
</evidence>
<dbReference type="EMBL" id="CP163445">
    <property type="protein sequence ID" value="XDQ77241.1"/>
    <property type="molecule type" value="Genomic_DNA"/>
</dbReference>
<dbReference type="PROSITE" id="PS00211">
    <property type="entry name" value="ABC_TRANSPORTER_1"/>
    <property type="match status" value="1"/>
</dbReference>
<dbReference type="InterPro" id="IPR003593">
    <property type="entry name" value="AAA+_ATPase"/>
</dbReference>
<accession>A0AB39TFS5</accession>
<dbReference type="InterPro" id="IPR027417">
    <property type="entry name" value="P-loop_NTPase"/>
</dbReference>
<sequence length="317" mass="33412">MEYAIQVEDLTKRFSDTQALAGVDFTVRPGTVLGLLGPNGSGKTTTVRILATLLKADSGRARICGYDVATEAHEVRSLLGVTGQYAAVDEKLTGMHNLVLVGRLLGLSKSAARRRSDELLERFGLTDSAGKLAGSYSGGMRRRLDLAASLVGQPSVLCLDEPTTGLDPRSRSAVWETVRGLVADGLTVLLTTQYLEEADQLADDLVVIDHGKVIAQGTADQLKAKVGGQTVEVRPADPQLLDDTLRLVTEVIGNAAPSVEGGLITAATQDPSVLPALVRRLDDAGIAVTGLALRQASLDEVFLTLTGGSDEEKRTVA</sequence>
<dbReference type="InterPro" id="IPR025302">
    <property type="entry name" value="DrrA1/2-like_C"/>
</dbReference>
<dbReference type="GO" id="GO:0005886">
    <property type="term" value="C:plasma membrane"/>
    <property type="evidence" value="ECO:0007669"/>
    <property type="project" value="UniProtKB-SubCell"/>
</dbReference>
<keyword evidence="9" id="KW-0046">Antibiotic resistance</keyword>
<keyword evidence="3" id="KW-0813">Transport</keyword>
<dbReference type="GO" id="GO:1900753">
    <property type="term" value="P:doxorubicin transport"/>
    <property type="evidence" value="ECO:0007669"/>
    <property type="project" value="InterPro"/>
</dbReference>
<keyword evidence="7" id="KW-1278">Translocase</keyword>
<dbReference type="PROSITE" id="PS50893">
    <property type="entry name" value="ABC_TRANSPORTER_2"/>
    <property type="match status" value="1"/>
</dbReference>
<dbReference type="SMART" id="SM00382">
    <property type="entry name" value="AAA"/>
    <property type="match status" value="1"/>
</dbReference>
<dbReference type="NCBIfam" id="TIGR01188">
    <property type="entry name" value="drrA"/>
    <property type="match status" value="1"/>
</dbReference>
<dbReference type="Pfam" id="PF00005">
    <property type="entry name" value="ABC_tran"/>
    <property type="match status" value="1"/>
</dbReference>
<dbReference type="GO" id="GO:0016887">
    <property type="term" value="F:ATP hydrolysis activity"/>
    <property type="evidence" value="ECO:0007669"/>
    <property type="project" value="InterPro"/>
</dbReference>
<dbReference type="EC" id="7.6.2.2" evidence="2"/>
<evidence type="ECO:0000256" key="10">
    <source>
        <dbReference type="ARBA" id="ARBA00049985"/>
    </source>
</evidence>
<dbReference type="RefSeq" id="WP_369182155.1">
    <property type="nucleotide sequence ID" value="NZ_CP163445.1"/>
</dbReference>
<evidence type="ECO:0000256" key="1">
    <source>
        <dbReference type="ARBA" id="ARBA00004413"/>
    </source>
</evidence>
<name>A0AB39TFS5_9ACTN</name>
<evidence type="ECO:0000256" key="9">
    <source>
        <dbReference type="ARBA" id="ARBA00023251"/>
    </source>
</evidence>
<dbReference type="SUPFAM" id="SSF52540">
    <property type="entry name" value="P-loop containing nucleoside triphosphate hydrolases"/>
    <property type="match status" value="1"/>
</dbReference>
<dbReference type="PANTHER" id="PTHR42711:SF19">
    <property type="entry name" value="DOXORUBICIN RESISTANCE ATP-BINDING PROTEIN DRRA"/>
    <property type="match status" value="1"/>
</dbReference>
<evidence type="ECO:0000256" key="7">
    <source>
        <dbReference type="ARBA" id="ARBA00022967"/>
    </source>
</evidence>
<reference evidence="12" key="1">
    <citation type="submission" date="2024-07" db="EMBL/GenBank/DDBJ databases">
        <authorList>
            <person name="Yu S.T."/>
        </authorList>
    </citation>
    <scope>NUCLEOTIDE SEQUENCE</scope>
    <source>
        <strain evidence="12">Y1</strain>
    </source>
</reference>
<feature type="domain" description="ABC transporter" evidence="11">
    <location>
        <begin position="5"/>
        <end position="235"/>
    </location>
</feature>
<dbReference type="InterPro" id="IPR050763">
    <property type="entry name" value="ABC_transporter_ATP-binding"/>
</dbReference>
<dbReference type="GO" id="GO:0046677">
    <property type="term" value="P:response to antibiotic"/>
    <property type="evidence" value="ECO:0007669"/>
    <property type="project" value="UniProtKB-KW"/>
</dbReference>
<comment type="subcellular location">
    <subcellularLocation>
        <location evidence="1">Cell membrane</location>
        <topology evidence="1">Peripheral membrane protein</topology>
        <orientation evidence="1">Cytoplasmic side</orientation>
    </subcellularLocation>
</comment>
<keyword evidence="4" id="KW-1003">Cell membrane</keyword>
<dbReference type="PANTHER" id="PTHR42711">
    <property type="entry name" value="ABC TRANSPORTER ATP-BINDING PROTEIN"/>
    <property type="match status" value="1"/>
</dbReference>
<dbReference type="GO" id="GO:0005524">
    <property type="term" value="F:ATP binding"/>
    <property type="evidence" value="ECO:0007669"/>
    <property type="project" value="UniProtKB-KW"/>
</dbReference>
<organism evidence="12">
    <name type="scientific">Streptomyces sp. Y1</name>
    <dbReference type="NCBI Taxonomy" id="3238634"/>
    <lineage>
        <taxon>Bacteria</taxon>
        <taxon>Bacillati</taxon>
        <taxon>Actinomycetota</taxon>
        <taxon>Actinomycetes</taxon>
        <taxon>Kitasatosporales</taxon>
        <taxon>Streptomycetaceae</taxon>
        <taxon>Streptomyces</taxon>
    </lineage>
</organism>
<gene>
    <name evidence="12" type="ORF">AB2U05_01450</name>
</gene>
<dbReference type="FunFam" id="3.40.50.300:FF:000589">
    <property type="entry name" value="ABC transporter, ATP-binding subunit"/>
    <property type="match status" value="1"/>
</dbReference>
<evidence type="ECO:0000256" key="5">
    <source>
        <dbReference type="ARBA" id="ARBA00022741"/>
    </source>
</evidence>
<dbReference type="GO" id="GO:0008559">
    <property type="term" value="F:ABC-type xenobiotic transporter activity"/>
    <property type="evidence" value="ECO:0007669"/>
    <property type="project" value="UniProtKB-EC"/>
</dbReference>
<evidence type="ECO:0000256" key="6">
    <source>
        <dbReference type="ARBA" id="ARBA00022840"/>
    </source>
</evidence>
<keyword evidence="5" id="KW-0547">Nucleotide-binding</keyword>
<keyword evidence="6 12" id="KW-0067">ATP-binding</keyword>
<dbReference type="GO" id="GO:0043215">
    <property type="term" value="P:daunorubicin transport"/>
    <property type="evidence" value="ECO:0007669"/>
    <property type="project" value="InterPro"/>
</dbReference>
<comment type="similarity">
    <text evidence="10">Belongs to the ABC transporter superfamily. Drug exporter-1 (DrugE1) (TC 3.A.1.105) family.</text>
</comment>
<dbReference type="InterPro" id="IPR005894">
    <property type="entry name" value="DrrA"/>
</dbReference>
<proteinExistence type="inferred from homology"/>
<protein>
    <recommendedName>
        <fullName evidence="2">ABC-type xenobiotic transporter</fullName>
        <ecNumber evidence="2">7.6.2.2</ecNumber>
    </recommendedName>
</protein>
<dbReference type="InterPro" id="IPR003439">
    <property type="entry name" value="ABC_transporter-like_ATP-bd"/>
</dbReference>